<sequence length="140" mass="15131">MAERRRIYGQAQEMISRCAGWWWPSYRHSPSFTPAGSRARRVTAGLLYRAVESSEVLGPGWRSEGPTSSSVQPHCAGGEANAENRKAIRSPDAATCRAPGGAASPGRTAPRLTEEQHNVVNPPWRDRIAVLPGAGRGKGR</sequence>
<reference evidence="2" key="1">
    <citation type="journal article" date="2014" name="Int. J. Syst. Evol. Microbiol.">
        <title>Complete genome sequence of Corynebacterium casei LMG S-19264T (=DSM 44701T), isolated from a smear-ripened cheese.</title>
        <authorList>
            <consortium name="US DOE Joint Genome Institute (JGI-PGF)"/>
            <person name="Walter F."/>
            <person name="Albersmeier A."/>
            <person name="Kalinowski J."/>
            <person name="Ruckert C."/>
        </authorList>
    </citation>
    <scope>NUCLEOTIDE SEQUENCE</scope>
    <source>
        <strain evidence="2">CGMCC 4.5737</strain>
    </source>
</reference>
<name>A0A8J3CJR9_9PSEU</name>
<dbReference type="EMBL" id="BMMK01000040">
    <property type="protein sequence ID" value="GGM77929.1"/>
    <property type="molecule type" value="Genomic_DNA"/>
</dbReference>
<comment type="caution">
    <text evidence="2">The sequence shown here is derived from an EMBL/GenBank/DDBJ whole genome shotgun (WGS) entry which is preliminary data.</text>
</comment>
<protein>
    <submittedName>
        <fullName evidence="2">Uncharacterized protein</fullName>
    </submittedName>
</protein>
<accession>A0A8J3CJR9</accession>
<proteinExistence type="predicted"/>
<evidence type="ECO:0000313" key="3">
    <source>
        <dbReference type="Proteomes" id="UP000637578"/>
    </source>
</evidence>
<evidence type="ECO:0000313" key="2">
    <source>
        <dbReference type="EMBL" id="GGM77929.1"/>
    </source>
</evidence>
<evidence type="ECO:0000256" key="1">
    <source>
        <dbReference type="SAM" id="MobiDB-lite"/>
    </source>
</evidence>
<dbReference type="Proteomes" id="UP000637578">
    <property type="component" value="Unassembled WGS sequence"/>
</dbReference>
<gene>
    <name evidence="2" type="ORF">GCM10012275_55680</name>
</gene>
<organism evidence="2 3">
    <name type="scientific">Longimycelium tulufanense</name>
    <dbReference type="NCBI Taxonomy" id="907463"/>
    <lineage>
        <taxon>Bacteria</taxon>
        <taxon>Bacillati</taxon>
        <taxon>Actinomycetota</taxon>
        <taxon>Actinomycetes</taxon>
        <taxon>Pseudonocardiales</taxon>
        <taxon>Pseudonocardiaceae</taxon>
        <taxon>Longimycelium</taxon>
    </lineage>
</organism>
<feature type="region of interest" description="Disordered" evidence="1">
    <location>
        <begin position="57"/>
        <end position="140"/>
    </location>
</feature>
<dbReference type="AlphaFoldDB" id="A0A8J3CJR9"/>
<keyword evidence="3" id="KW-1185">Reference proteome</keyword>
<reference evidence="2" key="2">
    <citation type="submission" date="2020-09" db="EMBL/GenBank/DDBJ databases">
        <authorList>
            <person name="Sun Q."/>
            <person name="Zhou Y."/>
        </authorList>
    </citation>
    <scope>NUCLEOTIDE SEQUENCE</scope>
    <source>
        <strain evidence="2">CGMCC 4.5737</strain>
    </source>
</reference>